<evidence type="ECO:0000313" key="4">
    <source>
        <dbReference type="EMBL" id="BAF21926.1"/>
    </source>
</evidence>
<reference evidence="4" key="6">
    <citation type="journal article" date="2008" name="Nucleic Acids Res.">
        <title>The Rice Annotation Project Database (RAP-DB): 2008 update.</title>
        <authorList>
            <consortium name="The Rice Annotation Project (RAP)"/>
            <person name="Tanaka T."/>
            <person name="Antonio B.A."/>
            <person name="Kikuchi S."/>
            <person name="Matsumoto T."/>
            <person name="Nagamura Y."/>
            <person name="Numa H."/>
            <person name="Sakai H."/>
            <person name="Wu J."/>
            <person name="Itoh T."/>
            <person name="Sasaki T."/>
            <person name="Aono R."/>
            <person name="Fujii Y."/>
            <person name="Habara T."/>
            <person name="Harada E."/>
            <person name="Kanno M."/>
            <person name="Kawahara Y."/>
            <person name="Kawashima H."/>
            <person name="Kubooka H."/>
            <person name="Matsuya A."/>
            <person name="Nakaoka H."/>
            <person name="Saichi N."/>
            <person name="Sanbonmatsu R."/>
            <person name="Sato Y."/>
            <person name="Shinso Y."/>
            <person name="Suzuki M."/>
            <person name="Takeda J."/>
            <person name="Tanino M."/>
            <person name="Todokoro F."/>
            <person name="Yamaguchi K."/>
            <person name="Yamamoto N."/>
            <person name="Yamasaki C."/>
            <person name="Imanishi T."/>
            <person name="Okido T."/>
            <person name="Tada M."/>
            <person name="Ikeo K."/>
            <person name="Tateno Y."/>
            <person name="Gojobori T."/>
            <person name="Lin Y.C."/>
            <person name="Wei F.J."/>
            <person name="Hsing Y.I."/>
            <person name="Zhao Q."/>
            <person name="Han B."/>
            <person name="Kramer M.R."/>
            <person name="McCombie R.W."/>
            <person name="Lonsdale D."/>
            <person name="O'Donovan C.C."/>
            <person name="Whitfield E.J."/>
            <person name="Apweiler R."/>
            <person name="Koyanagi K.O."/>
            <person name="Khurana J.P."/>
            <person name="Raghuvanshi S."/>
            <person name="Singh N.K."/>
            <person name="Tyagi A.K."/>
            <person name="Haberer G."/>
            <person name="Fujisawa M."/>
            <person name="Hosokawa S."/>
            <person name="Ito Y."/>
            <person name="Ikawa H."/>
            <person name="Shibata M."/>
            <person name="Yamamoto M."/>
            <person name="Bruskiewich R.M."/>
            <person name="Hoen D.R."/>
            <person name="Bureau TE."/>
            <person name="Namiki N."/>
            <person name="Ohyanagi H."/>
            <person name="Sakai Y."/>
            <person name="Nobushima S."/>
            <person name="Sakata K."/>
            <person name="Barrero R.A."/>
            <person name="Sato Y."/>
            <person name="Souvorov A."/>
            <person name="Smith-White B."/>
            <person name="Tatusova T."/>
            <person name="An S."/>
            <person name="An G."/>
            <person name="OOta S."/>
            <person name="Fuks G."/>
            <person name="Messing J."/>
            <person name="Christie K.R."/>
            <person name="Lieberherr D."/>
            <person name="Kim H."/>
            <person name="Zuccolo A."/>
            <person name="Wing R.A."/>
            <person name="Nobuta K."/>
            <person name="Green P.J."/>
            <person name="Lu C."/>
            <person name="Meyers BC."/>
            <person name="Chaparro C."/>
            <person name="Piegu B."/>
            <person name="Panaud O."/>
            <person name="Echeverria M."/>
        </authorList>
    </citation>
    <scope>NUCLEOTIDE SEQUENCE</scope>
</reference>
<dbReference type="AlphaFoldDB" id="Q7XIK2"/>
<reference evidence="2" key="2">
    <citation type="submission" date="2001-07" db="EMBL/GenBank/DDBJ databases">
        <title>Oryza sativa nipponbare(GA3) genomic DNA, chromosome 7, BAC clone:OJ1773_H01.</title>
        <authorList>
            <person name="Sasaki T."/>
            <person name="Matsumoto T."/>
            <person name="Yamamoto K."/>
        </authorList>
    </citation>
    <scope>NUCLEOTIDE SEQUENCE</scope>
</reference>
<reference evidence="4" key="9">
    <citation type="submission" date="2012-08" db="EMBL/GenBank/DDBJ databases">
        <title>The Second Rice Annotation Project Meeting (RAP2).</title>
        <authorList>
            <consortium name="The Rice Annotation Project (RAP)"/>
        </authorList>
    </citation>
    <scope>NUCLEOTIDE SEQUENCE</scope>
</reference>
<dbReference type="EMBL" id="AP003705">
    <property type="protein sequence ID" value="BAD30112.1"/>
    <property type="molecule type" value="Genomic_DNA"/>
</dbReference>
<evidence type="ECO:0000313" key="2">
    <source>
        <dbReference type="EMBL" id="BAC79664.1"/>
    </source>
</evidence>
<evidence type="ECO:0000313" key="5">
    <source>
        <dbReference type="Proteomes" id="UP000000763"/>
    </source>
</evidence>
<accession>Q7XIK2</accession>
<reference evidence="5" key="7">
    <citation type="journal article" date="2008" name="Nucleic Acids Res.">
        <title>The rice annotation project database (RAP-DB): 2008 update.</title>
        <authorList>
            <consortium name="The rice annotation project (RAP)"/>
        </authorList>
    </citation>
    <scope>GENOME REANNOTATION</scope>
    <source>
        <strain evidence="5">cv. Nipponbare</strain>
    </source>
</reference>
<gene>
    <name evidence="2" type="primary">OJ1773_H01.109</name>
    <name evidence="3" type="synonym">OJ1112_E08.128</name>
    <name evidence="4" type="ordered locus">Os07g0565500</name>
</gene>
<protein>
    <submittedName>
        <fullName evidence="4">Os07g0565500 protein</fullName>
    </submittedName>
</protein>
<name>Q7XIK2_ORYSJ</name>
<reference evidence="4" key="5">
    <citation type="journal article" date="2007" name="Genome Res.">
        <title>Curated Genome Annotation of Oryza sativa ssp. japonica and Comparative Genome Analysis with Arabidopsis thaliana.</title>
        <authorList>
            <consortium name="The Rice Annotation Project (RAP)"/>
            <person name="Itoh T."/>
            <person name="Tanaka T."/>
            <person name="Barrero R.A."/>
            <person name="Yamasaki C."/>
            <person name="Fujii Y."/>
            <person name="Hilton P.B."/>
            <person name="Antonio B.A."/>
            <person name="Aono H."/>
            <person name="Apweiler R."/>
            <person name="Bruskiewich R."/>
            <person name="Bureau T."/>
            <person name="Burr F."/>
            <person name="Costa de Oliveira A."/>
            <person name="Fuks G."/>
            <person name="Habara T."/>
            <person name="Haberer G."/>
            <person name="Han B."/>
            <person name="Harada E."/>
            <person name="Hiraki A.T."/>
            <person name="Hirochika H."/>
            <person name="Hoen D."/>
            <person name="Hokari H."/>
            <person name="Hosokawa S."/>
            <person name="Hsing Y."/>
            <person name="Ikawa H."/>
            <person name="Ikeo K."/>
            <person name="Imanishi T."/>
            <person name="Ito Y."/>
            <person name="Jaiswal P."/>
            <person name="Kanno M."/>
            <person name="Kawahara Y."/>
            <person name="Kawamura T."/>
            <person name="Kawashima H."/>
            <person name="Khurana J.P."/>
            <person name="Kikuchi S."/>
            <person name="Komatsu S."/>
            <person name="Koyanagi K.O."/>
            <person name="Kubooka H."/>
            <person name="Lieberherr D."/>
            <person name="Lin Y.C."/>
            <person name="Lonsdale D."/>
            <person name="Matsumoto T."/>
            <person name="Matsuya A."/>
            <person name="McCombie W.R."/>
            <person name="Messing J."/>
            <person name="Miyao A."/>
            <person name="Mulder N."/>
            <person name="Nagamura Y."/>
            <person name="Nam J."/>
            <person name="Namiki N."/>
            <person name="Numa H."/>
            <person name="Nurimoto S."/>
            <person name="O'donovan C."/>
            <person name="Ohyanagi H."/>
            <person name="Okido T."/>
            <person name="Oota S."/>
            <person name="Osato N."/>
            <person name="Palmer L.E."/>
            <person name="Quetier F."/>
            <person name="Raghuvanshi S."/>
            <person name="Saichi N."/>
            <person name="Sakai H."/>
            <person name="Sakai Y."/>
            <person name="Sakata K."/>
            <person name="Sakurai T."/>
            <person name="Sato F."/>
            <person name="Sato Y."/>
            <person name="Schoof H."/>
            <person name="Seki M."/>
            <person name="Shibata M."/>
            <person name="Shimizu Y."/>
            <person name="Shinozaki K."/>
            <person name="Shinso Y."/>
            <person name="Singh N.K."/>
            <person name="Smith-White B."/>
            <person name="Takeda J."/>
            <person name="Tanino M."/>
            <person name="Tatusova T."/>
            <person name="Thongjuea S."/>
            <person name="Todokoro F."/>
            <person name="Tsugane M."/>
            <person name="Tyagi A.K."/>
            <person name="Vanavichit A."/>
            <person name="Wang A."/>
            <person name="Wing R.A."/>
            <person name="Yamaguchi K."/>
            <person name="Yamamoto M."/>
            <person name="Yamamoto N."/>
            <person name="Yu Y."/>
            <person name="Zhang H."/>
            <person name="Zhao Q."/>
            <person name="Higo K."/>
            <person name="Burr B."/>
            <person name="Gojobori T."/>
            <person name="Sasaki T."/>
        </authorList>
    </citation>
    <scope>NUCLEOTIDE SEQUENCE</scope>
</reference>
<evidence type="ECO:0000256" key="1">
    <source>
        <dbReference type="SAM" id="MobiDB-lite"/>
    </source>
</evidence>
<reference evidence="3" key="1">
    <citation type="submission" date="2001-05" db="EMBL/GenBank/DDBJ databases">
        <title>Oryza sativa nipponbare(GA3) genomic DNA, chromosome 7, BAC clone:OJ1112_E08.</title>
        <authorList>
            <person name="Sasaki T."/>
            <person name="Matsumoto T."/>
            <person name="Yamamoto K."/>
        </authorList>
    </citation>
    <scope>NUCLEOTIDE SEQUENCE</scope>
</reference>
<dbReference type="Proteomes" id="UP000000763">
    <property type="component" value="Chromosome 7"/>
</dbReference>
<organism evidence="2 5">
    <name type="scientific">Oryza sativa subsp. japonica</name>
    <name type="common">Rice</name>
    <dbReference type="NCBI Taxonomy" id="39947"/>
    <lineage>
        <taxon>Eukaryota</taxon>
        <taxon>Viridiplantae</taxon>
        <taxon>Streptophyta</taxon>
        <taxon>Embryophyta</taxon>
        <taxon>Tracheophyta</taxon>
        <taxon>Spermatophyta</taxon>
        <taxon>Magnoliopsida</taxon>
        <taxon>Liliopsida</taxon>
        <taxon>Poales</taxon>
        <taxon>Poaceae</taxon>
        <taxon>BOP clade</taxon>
        <taxon>Oryzoideae</taxon>
        <taxon>Oryzeae</taxon>
        <taxon>Oryzinae</taxon>
        <taxon>Oryza</taxon>
        <taxon>Oryza sativa</taxon>
    </lineage>
</organism>
<reference evidence="4 5" key="3">
    <citation type="journal article" date="2005" name="Nature">
        <title>The map-based sequence of the rice genome.</title>
        <authorList>
            <consortium name="International rice genome sequencing project (IRGSP)"/>
            <person name="Matsumoto T."/>
            <person name="Wu J."/>
            <person name="Kanamori H."/>
            <person name="Katayose Y."/>
            <person name="Fujisawa M."/>
            <person name="Namiki N."/>
            <person name="Mizuno H."/>
            <person name="Yamamoto K."/>
            <person name="Antonio B.A."/>
            <person name="Baba T."/>
            <person name="Sakata K."/>
            <person name="Nagamura Y."/>
            <person name="Aoki H."/>
            <person name="Arikawa K."/>
            <person name="Arita K."/>
            <person name="Bito T."/>
            <person name="Chiden Y."/>
            <person name="Fujitsuka N."/>
            <person name="Fukunaka R."/>
            <person name="Hamada M."/>
            <person name="Harada C."/>
            <person name="Hayashi A."/>
            <person name="Hijishita S."/>
            <person name="Honda M."/>
            <person name="Hosokawa S."/>
            <person name="Ichikawa Y."/>
            <person name="Idonuma A."/>
            <person name="Iijima M."/>
            <person name="Ikeda M."/>
            <person name="Ikeno M."/>
            <person name="Ito K."/>
            <person name="Ito S."/>
            <person name="Ito T."/>
            <person name="Ito Y."/>
            <person name="Ito Y."/>
            <person name="Iwabuchi A."/>
            <person name="Kamiya K."/>
            <person name="Karasawa W."/>
            <person name="Kurita K."/>
            <person name="Katagiri S."/>
            <person name="Kikuta A."/>
            <person name="Kobayashi H."/>
            <person name="Kobayashi N."/>
            <person name="Machita K."/>
            <person name="Maehara T."/>
            <person name="Masukawa M."/>
            <person name="Mizubayashi T."/>
            <person name="Mukai Y."/>
            <person name="Nagasaki H."/>
            <person name="Nagata Y."/>
            <person name="Naito S."/>
            <person name="Nakashima M."/>
            <person name="Nakama Y."/>
            <person name="Nakamichi Y."/>
            <person name="Nakamura M."/>
            <person name="Meguro A."/>
            <person name="Negishi M."/>
            <person name="Ohta I."/>
            <person name="Ohta T."/>
            <person name="Okamoto M."/>
            <person name="Ono N."/>
            <person name="Saji S."/>
            <person name="Sakaguchi M."/>
            <person name="Sakai K."/>
            <person name="Shibata M."/>
            <person name="Shimokawa T."/>
            <person name="Song J."/>
            <person name="Takazaki Y."/>
            <person name="Terasawa K."/>
            <person name="Tsugane M."/>
            <person name="Tsuji K."/>
            <person name="Ueda S."/>
            <person name="Waki K."/>
            <person name="Yamagata H."/>
            <person name="Yamamoto M."/>
            <person name="Yamamoto S."/>
            <person name="Yamane H."/>
            <person name="Yoshiki S."/>
            <person name="Yoshihara R."/>
            <person name="Yukawa K."/>
            <person name="Zhong H."/>
            <person name="Yano M."/>
            <person name="Yuan Q."/>
            <person name="Ouyang S."/>
            <person name="Liu J."/>
            <person name="Jones K.M."/>
            <person name="Gansberger K."/>
            <person name="Moffat K."/>
            <person name="Hill J."/>
            <person name="Bera J."/>
            <person name="Fadrosh D."/>
            <person name="Jin S."/>
            <person name="Johri S."/>
            <person name="Kim M."/>
            <person name="Overton L."/>
            <person name="Reardon M."/>
            <person name="Tsitrin T."/>
            <person name="Vuong H."/>
            <person name="Weaver B."/>
            <person name="Ciecko A."/>
            <person name="Tallon L."/>
            <person name="Jackson J."/>
            <person name="Pai G."/>
            <person name="Aken S.V."/>
            <person name="Utterback T."/>
            <person name="Reidmuller S."/>
            <person name="Feldblyum T."/>
            <person name="Hsiao J."/>
            <person name="Zismann V."/>
            <person name="Iobst S."/>
            <person name="de Vazeille A.R."/>
            <person name="Buell C.R."/>
            <person name="Ying K."/>
            <person name="Li Y."/>
            <person name="Lu T."/>
            <person name="Huang Y."/>
            <person name="Zhao Q."/>
            <person name="Feng Q."/>
            <person name="Zhang L."/>
            <person name="Zhu J."/>
            <person name="Weng Q."/>
            <person name="Mu J."/>
            <person name="Lu Y."/>
            <person name="Fan D."/>
            <person name="Liu Y."/>
            <person name="Guan J."/>
            <person name="Zhang Y."/>
            <person name="Yu S."/>
            <person name="Liu X."/>
            <person name="Zhang Y."/>
            <person name="Hong G."/>
            <person name="Han B."/>
            <person name="Choisne N."/>
            <person name="Demange N."/>
            <person name="Orjeda G."/>
            <person name="Samain S."/>
            <person name="Cattolico L."/>
            <person name="Pelletier E."/>
            <person name="Couloux A."/>
            <person name="Segurens B."/>
            <person name="Wincker P."/>
            <person name="D'Hont A."/>
            <person name="Scarpelli C."/>
            <person name="Weissenbach J."/>
            <person name="Salanoubat M."/>
            <person name="Quetier F."/>
            <person name="Yu Y."/>
            <person name="Kim H.R."/>
            <person name="Rambo T."/>
            <person name="Currie J."/>
            <person name="Collura K."/>
            <person name="Luo M."/>
            <person name="Yang T."/>
            <person name="Ammiraju J.S.S."/>
            <person name="Engler F."/>
            <person name="Soderlund C."/>
            <person name="Wing R.A."/>
            <person name="Palmer L.E."/>
            <person name="de la Bastide M."/>
            <person name="Spiegel L."/>
            <person name="Nascimento L."/>
            <person name="Zutavern T."/>
            <person name="O'Shaughnessy A."/>
            <person name="Dike S."/>
            <person name="Dedhia N."/>
            <person name="Preston R."/>
            <person name="Balija V."/>
            <person name="McCombie W.R."/>
            <person name="Chow T."/>
            <person name="Chen H."/>
            <person name="Chung M."/>
            <person name="Chen C."/>
            <person name="Shaw J."/>
            <person name="Wu H."/>
            <person name="Hsiao K."/>
            <person name="Chao Y."/>
            <person name="Chu M."/>
            <person name="Cheng C."/>
            <person name="Hour A."/>
            <person name="Lee P."/>
            <person name="Lin S."/>
            <person name="Lin Y."/>
            <person name="Liou J."/>
            <person name="Liu S."/>
            <person name="Hsing Y."/>
            <person name="Raghuvanshi S."/>
            <person name="Mohanty A."/>
            <person name="Bharti A.K."/>
            <person name="Gaur A."/>
            <person name="Gupta V."/>
            <person name="Kumar D."/>
            <person name="Ravi V."/>
            <person name="Vij S."/>
            <person name="Kapur A."/>
            <person name="Khurana P."/>
            <person name="Khurana P."/>
            <person name="Khurana J.P."/>
            <person name="Tyagi A.K."/>
            <person name="Gaikwad K."/>
            <person name="Singh A."/>
            <person name="Dalal V."/>
            <person name="Srivastava S."/>
            <person name="Dixit A."/>
            <person name="Pal A.K."/>
            <person name="Ghazi I.A."/>
            <person name="Yadav M."/>
            <person name="Pandit A."/>
            <person name="Bhargava A."/>
            <person name="Sureshbabu K."/>
            <person name="Batra K."/>
            <person name="Sharma T.R."/>
            <person name="Mohapatra T."/>
            <person name="Singh N.K."/>
            <person name="Messing J."/>
            <person name="Nelson A.B."/>
            <person name="Fuks G."/>
            <person name="Kavchok S."/>
            <person name="Keizer G."/>
            <person name="Linton E."/>
            <person name="Llaca V."/>
            <person name="Song R."/>
            <person name="Tanyolac B."/>
            <person name="Young S."/>
            <person name="Ho-Il K."/>
            <person name="Hahn J.H."/>
            <person name="Sangsakoo G."/>
            <person name="Vanavichit A."/>
            <person name="de Mattos Luiz.A.T."/>
            <person name="Zimmer P.D."/>
            <person name="Malone G."/>
            <person name="Dellagostin O."/>
            <person name="de Oliveira A.C."/>
            <person name="Bevan M."/>
            <person name="Bancroft I."/>
            <person name="Minx P."/>
            <person name="Cordum H."/>
            <person name="Wilson R."/>
            <person name="Cheng Z."/>
            <person name="Jin W."/>
            <person name="Jiang J."/>
            <person name="Leong S.A."/>
            <person name="Iwama H."/>
            <person name="Gojobori T."/>
            <person name="Itoh T."/>
            <person name="Niimura Y."/>
            <person name="Fujii Y."/>
            <person name="Habara T."/>
            <person name="Sakai H."/>
            <person name="Sato Y."/>
            <person name="Wilson G."/>
            <person name="Kumar K."/>
            <person name="McCouch S."/>
            <person name="Juretic N."/>
            <person name="Hoen D."/>
            <person name="Wright S."/>
            <person name="Bruskiewich R."/>
            <person name="Bureau T."/>
            <person name="Miyao A."/>
            <person name="Hirochika H."/>
            <person name="Nishikawa T."/>
            <person name="Kadowaki K."/>
            <person name="Sugiura M."/>
            <person name="Burr B."/>
            <person name="Sasaki T."/>
        </authorList>
    </citation>
    <scope>NUCLEOTIDE SEQUENCE [LARGE SCALE GENOMIC DNA]</scope>
    <source>
        <strain evidence="5">cv. Nipponbare</strain>
    </source>
</reference>
<dbReference type="KEGG" id="dosa:Os07g0565500"/>
<reference evidence="4" key="8">
    <citation type="submission" date="2012-08" db="EMBL/GenBank/DDBJ databases">
        <title>Oryza sativa nipponbare(GA3) genomic DNA, chromosome 7.</title>
        <authorList>
            <consortium name="IRGSP(International Rice Genome Sequencing Project)"/>
        </authorList>
    </citation>
    <scope>NUCLEOTIDE SEQUENCE</scope>
</reference>
<feature type="region of interest" description="Disordered" evidence="1">
    <location>
        <begin position="1"/>
        <end position="20"/>
    </location>
</feature>
<dbReference type="EMBL" id="AP008213">
    <property type="protein sequence ID" value="BAF21926.1"/>
    <property type="molecule type" value="Genomic_DNA"/>
</dbReference>
<sequence length="85" mass="9166">MYQHSSLILPQHPALQKGSSGPHTSPLLLLVPHQIRASSIQMLNAICITAIRKVILLFFSGCISCLSSRIQAGSLHICTGLVSLF</sequence>
<dbReference type="EMBL" id="AP003932">
    <property type="protein sequence ID" value="BAC79664.1"/>
    <property type="molecule type" value="Genomic_DNA"/>
</dbReference>
<reference evidence="4" key="4">
    <citation type="journal article" date="2006" name="Nucleic Acids Res.">
        <title>The Rice Annotation Project Database (RAP-DB): hub for Oryza sativa ssp. japonica genome information.</title>
        <authorList>
            <person name="Ohyanagi H."/>
            <person name="Tanaka T."/>
            <person name="Sakai H."/>
            <person name="Shigemoto Y."/>
            <person name="Yamaguchi K."/>
            <person name="Habara T."/>
            <person name="Fujii Y."/>
            <person name="Antonio B.A."/>
            <person name="Nagamura Y."/>
            <person name="Imanishi T."/>
            <person name="Ikeo K."/>
            <person name="Itoh T."/>
            <person name="Gojobori T."/>
            <person name="Sasaki T."/>
        </authorList>
    </citation>
    <scope>NUCLEOTIDE SEQUENCE</scope>
</reference>
<proteinExistence type="predicted"/>
<evidence type="ECO:0000313" key="3">
    <source>
        <dbReference type="EMBL" id="BAD30112.1"/>
    </source>
</evidence>